<proteinExistence type="predicted"/>
<feature type="transmembrane region" description="Helical" evidence="1">
    <location>
        <begin position="181"/>
        <end position="199"/>
    </location>
</feature>
<keyword evidence="1" id="KW-0472">Membrane</keyword>
<evidence type="ECO:0000313" key="2">
    <source>
        <dbReference type="EMBL" id="KAH6695408.1"/>
    </source>
</evidence>
<reference evidence="2" key="1">
    <citation type="journal article" date="2021" name="Nat. Commun.">
        <title>Genetic determinants of endophytism in the Arabidopsis root mycobiome.</title>
        <authorList>
            <person name="Mesny F."/>
            <person name="Miyauchi S."/>
            <person name="Thiergart T."/>
            <person name="Pickel B."/>
            <person name="Atanasova L."/>
            <person name="Karlsson M."/>
            <person name="Huettel B."/>
            <person name="Barry K.W."/>
            <person name="Haridas S."/>
            <person name="Chen C."/>
            <person name="Bauer D."/>
            <person name="Andreopoulos W."/>
            <person name="Pangilinan J."/>
            <person name="LaButti K."/>
            <person name="Riley R."/>
            <person name="Lipzen A."/>
            <person name="Clum A."/>
            <person name="Drula E."/>
            <person name="Henrissat B."/>
            <person name="Kohler A."/>
            <person name="Grigoriev I.V."/>
            <person name="Martin F.M."/>
            <person name="Hacquard S."/>
        </authorList>
    </citation>
    <scope>NUCLEOTIDE SEQUENCE</scope>
    <source>
        <strain evidence="2">MPI-SDFR-AT-0117</strain>
    </source>
</reference>
<gene>
    <name evidence="2" type="ORF">F5X68DRAFT_198394</name>
</gene>
<evidence type="ECO:0000256" key="1">
    <source>
        <dbReference type="SAM" id="Phobius"/>
    </source>
</evidence>
<sequence length="252" mass="28349">MNIDHYERIVEKMQFDNTPVMVASTAVSVIGFLQYIYAVRLLVREEQDPIPYWMQSFYLAHESTFVYLFAQAAPQYDYHWFLVATAASLSVWSALEIFCMSYTLKNPKTRAATFSHLFGRDPTISKLVPYLVFMQLGMFALVWIMIQLMGPGCFMLTGTLTNVLMIMGPTHTYLSRGSRNGLALGFCLTNVACAIWTFAPFSMGAAVLPELFDQPAMYAAGYVLVGYSIWLTTIVAAYPPKTAKKGESVPIW</sequence>
<organism evidence="2 3">
    <name type="scientific">Plectosphaerella plurivora</name>
    <dbReference type="NCBI Taxonomy" id="936078"/>
    <lineage>
        <taxon>Eukaryota</taxon>
        <taxon>Fungi</taxon>
        <taxon>Dikarya</taxon>
        <taxon>Ascomycota</taxon>
        <taxon>Pezizomycotina</taxon>
        <taxon>Sordariomycetes</taxon>
        <taxon>Hypocreomycetidae</taxon>
        <taxon>Glomerellales</taxon>
        <taxon>Plectosphaerellaceae</taxon>
        <taxon>Plectosphaerella</taxon>
    </lineage>
</organism>
<feature type="transmembrane region" description="Helical" evidence="1">
    <location>
        <begin position="127"/>
        <end position="148"/>
    </location>
</feature>
<keyword evidence="1" id="KW-1133">Transmembrane helix</keyword>
<dbReference type="OrthoDB" id="5185882at2759"/>
<feature type="transmembrane region" description="Helical" evidence="1">
    <location>
        <begin position="78"/>
        <end position="100"/>
    </location>
</feature>
<feature type="transmembrane region" description="Helical" evidence="1">
    <location>
        <begin position="154"/>
        <end position="174"/>
    </location>
</feature>
<feature type="transmembrane region" description="Helical" evidence="1">
    <location>
        <begin position="219"/>
        <end position="238"/>
    </location>
</feature>
<protein>
    <submittedName>
        <fullName evidence="2">Uncharacterized protein</fullName>
    </submittedName>
</protein>
<feature type="transmembrane region" description="Helical" evidence="1">
    <location>
        <begin position="20"/>
        <end position="38"/>
    </location>
</feature>
<keyword evidence="1" id="KW-0812">Transmembrane</keyword>
<evidence type="ECO:0000313" key="3">
    <source>
        <dbReference type="Proteomes" id="UP000770015"/>
    </source>
</evidence>
<keyword evidence="3" id="KW-1185">Reference proteome</keyword>
<dbReference type="EMBL" id="JAGSXJ010000002">
    <property type="protein sequence ID" value="KAH6695408.1"/>
    <property type="molecule type" value="Genomic_DNA"/>
</dbReference>
<dbReference type="AlphaFoldDB" id="A0A9P8VJF2"/>
<dbReference type="Proteomes" id="UP000770015">
    <property type="component" value="Unassembled WGS sequence"/>
</dbReference>
<name>A0A9P8VJF2_9PEZI</name>
<comment type="caution">
    <text evidence="2">The sequence shown here is derived from an EMBL/GenBank/DDBJ whole genome shotgun (WGS) entry which is preliminary data.</text>
</comment>
<accession>A0A9P8VJF2</accession>